<sequence length="56" mass="6258">MITVVFYTWSEEVKGNGFAESETRHEIATGKTTIEEAFEVAVSNGANPLDTIQYKF</sequence>
<reference evidence="1 2" key="1">
    <citation type="journal article" date="2015" name="Science">
        <title>Genetic determinants of in vivo fitness and diet responsiveness in multiple human gut Bacteroides.</title>
        <authorList>
            <person name="Wu M."/>
            <person name="McNulty N.P."/>
            <person name="Rodionov D.A."/>
            <person name="Khoroshkin M.S."/>
            <person name="Griffin N.W."/>
            <person name="Cheng J."/>
            <person name="Latreille P."/>
            <person name="Kerstetter R.A."/>
            <person name="Terrapon N."/>
            <person name="Henrissat B."/>
            <person name="Osterman A.L."/>
            <person name="Gordon J.I."/>
        </authorList>
    </citation>
    <scope>NUCLEOTIDE SEQUENCE [LARGE SCALE GENOMIC DNA]</scope>
    <source>
        <strain evidence="1 2">WH2</strain>
    </source>
</reference>
<evidence type="ECO:0000313" key="1">
    <source>
        <dbReference type="EMBL" id="ALJ58094.1"/>
    </source>
</evidence>
<dbReference type="EMBL" id="CP012801">
    <property type="protein sequence ID" value="ALJ58094.1"/>
    <property type="molecule type" value="Genomic_DNA"/>
</dbReference>
<gene>
    <name evidence="1" type="ORF">BcellWH2_00831</name>
</gene>
<dbReference type="KEGG" id="bcel:BcellWH2_00831"/>
<dbReference type="AlphaFoldDB" id="A0A0P0GBF4"/>
<dbReference type="Proteomes" id="UP000061809">
    <property type="component" value="Chromosome"/>
</dbReference>
<proteinExistence type="predicted"/>
<dbReference type="PATRIC" id="fig|246787.4.peg.857"/>
<dbReference type="RefSeq" id="WP_155923379.1">
    <property type="nucleotide sequence ID" value="NZ_CP012801.1"/>
</dbReference>
<organism evidence="1 2">
    <name type="scientific">Bacteroides cellulosilyticus</name>
    <dbReference type="NCBI Taxonomy" id="246787"/>
    <lineage>
        <taxon>Bacteria</taxon>
        <taxon>Pseudomonadati</taxon>
        <taxon>Bacteroidota</taxon>
        <taxon>Bacteroidia</taxon>
        <taxon>Bacteroidales</taxon>
        <taxon>Bacteroidaceae</taxon>
        <taxon>Bacteroides</taxon>
    </lineage>
</organism>
<name>A0A0P0GBF4_9BACE</name>
<evidence type="ECO:0000313" key="2">
    <source>
        <dbReference type="Proteomes" id="UP000061809"/>
    </source>
</evidence>
<accession>A0A0P0GBF4</accession>
<protein>
    <submittedName>
        <fullName evidence="1">Uncharacterized protein</fullName>
    </submittedName>
</protein>